<dbReference type="InterPro" id="IPR001646">
    <property type="entry name" value="5peptide_repeat"/>
</dbReference>
<dbReference type="Pfam" id="PF00805">
    <property type="entry name" value="Pentapeptide"/>
    <property type="match status" value="1"/>
</dbReference>
<evidence type="ECO:0000313" key="1">
    <source>
        <dbReference type="EMBL" id="MDP9864936.1"/>
    </source>
</evidence>
<keyword evidence="2" id="KW-1185">Reference proteome</keyword>
<dbReference type="Gene3D" id="2.160.20.80">
    <property type="entry name" value="E3 ubiquitin-protein ligase SopA"/>
    <property type="match status" value="2"/>
</dbReference>
<dbReference type="RefSeq" id="WP_306863568.1">
    <property type="nucleotide sequence ID" value="NZ_JAUSRB010000002.1"/>
</dbReference>
<proteinExistence type="predicted"/>
<comment type="caution">
    <text evidence="1">The sequence shown here is derived from an EMBL/GenBank/DDBJ whole genome shotgun (WGS) entry which is preliminary data.</text>
</comment>
<dbReference type="Proteomes" id="UP001230426">
    <property type="component" value="Unassembled WGS sequence"/>
</dbReference>
<evidence type="ECO:0000313" key="2">
    <source>
        <dbReference type="Proteomes" id="UP001230426"/>
    </source>
</evidence>
<gene>
    <name evidence="1" type="ORF">J2S55_004202</name>
</gene>
<protein>
    <submittedName>
        <fullName evidence="1">Uncharacterized protein YjbI with pentapeptide repeats</fullName>
    </submittedName>
</protein>
<sequence>MSAFERFSLQASPEEWSPVWIARGELRHQRFDLPAGVSSVTFDRARLVNVDFSGTRFADVNVHGGVFQSCDFSGAVFEQLSMGITGMRGRWDGADWPQSVFRDCVFRRTRFAPFTFFGNVRFERCVFDRSRLRDQTFTSEAEFVDCVFRGRVRNINFWGRPADHQAALGRDRNDFTGNDFTGAELDYVAFHHIDLQAQRLPGLPGYALLDRISERVEAVLPLVGNWPDARHREQAGFSLEFLADRALEQNDDQALVSPLDMGRKLPPALREELFEAFRRMPSDTSPG</sequence>
<organism evidence="1 2">
    <name type="scientific">Streptosporangium brasiliense</name>
    <dbReference type="NCBI Taxonomy" id="47480"/>
    <lineage>
        <taxon>Bacteria</taxon>
        <taxon>Bacillati</taxon>
        <taxon>Actinomycetota</taxon>
        <taxon>Actinomycetes</taxon>
        <taxon>Streptosporangiales</taxon>
        <taxon>Streptosporangiaceae</taxon>
        <taxon>Streptosporangium</taxon>
    </lineage>
</organism>
<reference evidence="1 2" key="1">
    <citation type="submission" date="2023-07" db="EMBL/GenBank/DDBJ databases">
        <title>Sequencing the genomes of 1000 actinobacteria strains.</title>
        <authorList>
            <person name="Klenk H.-P."/>
        </authorList>
    </citation>
    <scope>NUCLEOTIDE SEQUENCE [LARGE SCALE GENOMIC DNA]</scope>
    <source>
        <strain evidence="1 2">DSM 44109</strain>
    </source>
</reference>
<dbReference type="EMBL" id="JAUSRB010000002">
    <property type="protein sequence ID" value="MDP9864936.1"/>
    <property type="molecule type" value="Genomic_DNA"/>
</dbReference>
<accession>A0ABT9R7S0</accession>
<dbReference type="SUPFAM" id="SSF141571">
    <property type="entry name" value="Pentapeptide repeat-like"/>
    <property type="match status" value="1"/>
</dbReference>
<name>A0ABT9R7S0_9ACTN</name>